<dbReference type="PANTHER" id="PTHR24351">
    <property type="entry name" value="RIBOSOMAL PROTEIN S6 KINASE"/>
    <property type="match status" value="1"/>
</dbReference>
<keyword evidence="2" id="KW-0597">Phosphoprotein</keyword>
<dbReference type="PROSITE" id="PS50011">
    <property type="entry name" value="PROTEIN_KINASE_DOM"/>
    <property type="match status" value="2"/>
</dbReference>
<evidence type="ECO:0000259" key="10">
    <source>
        <dbReference type="PROSITE" id="PS50011"/>
    </source>
</evidence>
<feature type="domain" description="Protein kinase" evidence="10">
    <location>
        <begin position="68"/>
        <end position="301"/>
    </location>
</feature>
<gene>
    <name evidence="11" type="ORF">PECUL_23A026156</name>
</gene>
<dbReference type="SUPFAM" id="SSF56112">
    <property type="entry name" value="Protein kinase-like (PK-like)"/>
    <property type="match status" value="3"/>
</dbReference>
<evidence type="ECO:0000256" key="5">
    <source>
        <dbReference type="ARBA" id="ARBA00022777"/>
    </source>
</evidence>
<dbReference type="Proteomes" id="UP001295444">
    <property type="component" value="Chromosome 10"/>
</dbReference>
<feature type="chain" id="PRO_5042244495" evidence="9">
    <location>
        <begin position="18"/>
        <end position="992"/>
    </location>
</feature>
<keyword evidence="6 7" id="KW-0067">ATP-binding</keyword>
<dbReference type="Gene3D" id="3.30.200.20">
    <property type="entry name" value="Phosphorylase Kinase, domain 1"/>
    <property type="match status" value="2"/>
</dbReference>
<keyword evidence="3" id="KW-0808">Transferase</keyword>
<evidence type="ECO:0000256" key="2">
    <source>
        <dbReference type="ARBA" id="ARBA00022553"/>
    </source>
</evidence>
<feature type="compositionally biased region" description="Basic and acidic residues" evidence="8">
    <location>
        <begin position="449"/>
        <end position="458"/>
    </location>
</feature>
<dbReference type="Pfam" id="PF00069">
    <property type="entry name" value="Pkinase"/>
    <property type="match status" value="3"/>
</dbReference>
<evidence type="ECO:0000256" key="8">
    <source>
        <dbReference type="SAM" id="MobiDB-lite"/>
    </source>
</evidence>
<keyword evidence="4 7" id="KW-0547">Nucleotide-binding</keyword>
<dbReference type="PROSITE" id="PS00108">
    <property type="entry name" value="PROTEIN_KINASE_ST"/>
    <property type="match status" value="1"/>
</dbReference>
<organism evidence="11 12">
    <name type="scientific">Pelobates cultripes</name>
    <name type="common">Western spadefoot toad</name>
    <dbReference type="NCBI Taxonomy" id="61616"/>
    <lineage>
        <taxon>Eukaryota</taxon>
        <taxon>Metazoa</taxon>
        <taxon>Chordata</taxon>
        <taxon>Craniata</taxon>
        <taxon>Vertebrata</taxon>
        <taxon>Euteleostomi</taxon>
        <taxon>Amphibia</taxon>
        <taxon>Batrachia</taxon>
        <taxon>Anura</taxon>
        <taxon>Pelobatoidea</taxon>
        <taxon>Pelobatidae</taxon>
        <taxon>Pelobates</taxon>
    </lineage>
</organism>
<evidence type="ECO:0000256" key="4">
    <source>
        <dbReference type="ARBA" id="ARBA00022741"/>
    </source>
</evidence>
<reference evidence="11" key="1">
    <citation type="submission" date="2022-03" db="EMBL/GenBank/DDBJ databases">
        <authorList>
            <person name="Alioto T."/>
            <person name="Alioto T."/>
            <person name="Gomez Garrido J."/>
        </authorList>
    </citation>
    <scope>NUCLEOTIDE SEQUENCE</scope>
</reference>
<dbReference type="InterPro" id="IPR000719">
    <property type="entry name" value="Prot_kinase_dom"/>
</dbReference>
<keyword evidence="5 11" id="KW-0418">Kinase</keyword>
<evidence type="ECO:0000256" key="7">
    <source>
        <dbReference type="PROSITE-ProRule" id="PRU10141"/>
    </source>
</evidence>
<feature type="region of interest" description="Disordered" evidence="8">
    <location>
        <begin position="426"/>
        <end position="458"/>
    </location>
</feature>
<evidence type="ECO:0000313" key="11">
    <source>
        <dbReference type="EMBL" id="CAH2319526.1"/>
    </source>
</evidence>
<keyword evidence="9" id="KW-0732">Signal</keyword>
<protein>
    <submittedName>
        <fullName evidence="11">Kinase C delta type isoform X3</fullName>
    </submittedName>
</protein>
<evidence type="ECO:0000256" key="9">
    <source>
        <dbReference type="SAM" id="SignalP"/>
    </source>
</evidence>
<dbReference type="GO" id="GO:0004674">
    <property type="term" value="F:protein serine/threonine kinase activity"/>
    <property type="evidence" value="ECO:0007669"/>
    <property type="project" value="UniProtKB-KW"/>
</dbReference>
<keyword evidence="12" id="KW-1185">Reference proteome</keyword>
<evidence type="ECO:0000256" key="3">
    <source>
        <dbReference type="ARBA" id="ARBA00022679"/>
    </source>
</evidence>
<dbReference type="Gene3D" id="1.10.510.10">
    <property type="entry name" value="Transferase(Phosphotransferase) domain 1"/>
    <property type="match status" value="3"/>
</dbReference>
<keyword evidence="1" id="KW-0723">Serine/threonine-protein kinase</keyword>
<name>A0AAD1T6D0_PELCU</name>
<dbReference type="AlphaFoldDB" id="A0AAD1T6D0"/>
<dbReference type="GO" id="GO:0005524">
    <property type="term" value="F:ATP binding"/>
    <property type="evidence" value="ECO:0007669"/>
    <property type="project" value="UniProtKB-UniRule"/>
</dbReference>
<proteinExistence type="predicted"/>
<evidence type="ECO:0000256" key="1">
    <source>
        <dbReference type="ARBA" id="ARBA00022527"/>
    </source>
</evidence>
<feature type="domain" description="Protein kinase" evidence="10">
    <location>
        <begin position="534"/>
        <end position="839"/>
    </location>
</feature>
<evidence type="ECO:0000313" key="12">
    <source>
        <dbReference type="Proteomes" id="UP001295444"/>
    </source>
</evidence>
<dbReference type="EMBL" id="OW240921">
    <property type="protein sequence ID" value="CAH2319526.1"/>
    <property type="molecule type" value="Genomic_DNA"/>
</dbReference>
<feature type="region of interest" description="Disordered" evidence="8">
    <location>
        <begin position="336"/>
        <end position="369"/>
    </location>
</feature>
<dbReference type="InterPro" id="IPR011009">
    <property type="entry name" value="Kinase-like_dom_sf"/>
</dbReference>
<sequence length="992" mass="110403">MMLVFLLLMLSLQNSSSSNVIATGGTVTSKNSLTPRLASSWHHVCESRPGSDRTNEPSGSAAISLDSITFHQELGRGAFGKVMLATDDNTRQRLAVKIVKKRVLLNKLEEITLVERRVLEVASGCPFLTEAYGTFQTQDHLFFLMPYVNGGDLEEFMNKNERLDIETARDLKPENVLLDSTGHLKIADFGLALENVLGNKTCTGYAGTLGYIAPEMLDGKRYNAAVDWWALGVILYQMVTGADPFDTGHSTTTLINSTLQNTPSYPWYLTPDTKDLLEKLLSKRPCQHKFRGEDYGKHYIIAGFPSNNSISKNDKKRKRDEIAYADTRDSLQLREPVSLVSSRLPTRPPTNPMGKASKGKLSPDDSEQPYLVDPRPRILWINVVCSLEINTMFPLIHVGFFKQNIFDILGRLKIPMEFQNRLSGGAQGLQENNQDDESSGGLISGSGENTERESGGDMLDGKRYNAAVDWWALGVILYQMWIAAPPFMHVQKCFGYVAIMECQSSPRACHLSSFMHNIKVVTVSKLNPKTSSSLKVVPPEGPAALQPAPNAHLQVAPSPHRMIRGTGHPWGASLKSTLKNHVLETELEGFLQWLLELTVSANPMGKECSFKQDVCLASHPVSQCPYVSQLSQCPLVVVLNDHLFFLMPYVNGGDLEEFMNKNERLDIETARFFAAELVCGLQYLHKNGIIHRDLKPENVLLDSTGHLKIADFGLALENVLGNKTCTGYAGTLGYIAPEMLDGKRYNAAVDWWALGVILYQMLLSKRPCQHKFRGEDYGKTSLQDFPVTIHDRGRGTISKNDKKRKRDEIAYADTRDSLQLREQGRLSQSYGESLKREYLACSVHPRVDVFRNQHINIDIDVRRSCHVSRLGMKEMVWVLLMCEAVAVCDCSKSDGLDRATVLLERKGDCPFGATASDISVGSKFINLRDGLGEMLAVCDCSKSDATVRKGATASEKQIHQSAILSIVCRHRNQDPRCQVRPVPPELRTTFSG</sequence>
<feature type="binding site" evidence="7">
    <location>
        <position position="101"/>
    </location>
    <ligand>
        <name>ATP</name>
        <dbReference type="ChEBI" id="CHEBI:30616"/>
    </ligand>
</feature>
<accession>A0AAD1T6D0</accession>
<dbReference type="InterPro" id="IPR008271">
    <property type="entry name" value="Ser/Thr_kinase_AS"/>
</dbReference>
<evidence type="ECO:0000256" key="6">
    <source>
        <dbReference type="ARBA" id="ARBA00022840"/>
    </source>
</evidence>
<dbReference type="InterPro" id="IPR017441">
    <property type="entry name" value="Protein_kinase_ATP_BS"/>
</dbReference>
<dbReference type="FunFam" id="3.30.200.20:FF:000103">
    <property type="entry name" value="Protein kinase C"/>
    <property type="match status" value="1"/>
</dbReference>
<dbReference type="SMART" id="SM00220">
    <property type="entry name" value="S_TKc"/>
    <property type="match status" value="2"/>
</dbReference>
<dbReference type="FunFam" id="1.10.510.10:FF:000465">
    <property type="entry name" value="Non-specific serine/threonine protein kinase"/>
    <property type="match status" value="1"/>
</dbReference>
<dbReference type="PROSITE" id="PS00107">
    <property type="entry name" value="PROTEIN_KINASE_ATP"/>
    <property type="match status" value="1"/>
</dbReference>
<feature type="signal peptide" evidence="9">
    <location>
        <begin position="1"/>
        <end position="17"/>
    </location>
</feature>